<evidence type="ECO:0000256" key="3">
    <source>
        <dbReference type="ARBA" id="ARBA00022964"/>
    </source>
</evidence>
<keyword evidence="5" id="KW-0408">Iron</keyword>
<dbReference type="InterPro" id="IPR006620">
    <property type="entry name" value="Pro_4_hyd_alph"/>
</dbReference>
<name>A0A813A1I8_9DINO</name>
<keyword evidence="4" id="KW-0560">Oxidoreductase</keyword>
<proteinExistence type="predicted"/>
<comment type="caution">
    <text evidence="8">The sequence shown here is derived from an EMBL/GenBank/DDBJ whole genome shotgun (WGS) entry which is preliminary data.</text>
</comment>
<dbReference type="EMBL" id="CAJNJA010053731">
    <property type="protein sequence ID" value="CAE7851337.1"/>
    <property type="molecule type" value="Genomic_DNA"/>
</dbReference>
<evidence type="ECO:0000256" key="6">
    <source>
        <dbReference type="SAM" id="MobiDB-lite"/>
    </source>
</evidence>
<comment type="cofactor">
    <cofactor evidence="1">
        <name>L-ascorbate</name>
        <dbReference type="ChEBI" id="CHEBI:38290"/>
    </cofactor>
</comment>
<keyword evidence="9" id="KW-1185">Reference proteome</keyword>
<dbReference type="Pfam" id="PF13640">
    <property type="entry name" value="2OG-FeII_Oxy_3"/>
    <property type="match status" value="1"/>
</dbReference>
<gene>
    <name evidence="8" type="ORF">SNEC2469_LOCUS26408</name>
</gene>
<dbReference type="GO" id="GO:0016705">
    <property type="term" value="F:oxidoreductase activity, acting on paired donors, with incorporation or reduction of molecular oxygen"/>
    <property type="evidence" value="ECO:0007669"/>
    <property type="project" value="InterPro"/>
</dbReference>
<evidence type="ECO:0000256" key="1">
    <source>
        <dbReference type="ARBA" id="ARBA00001961"/>
    </source>
</evidence>
<reference evidence="8" key="1">
    <citation type="submission" date="2021-02" db="EMBL/GenBank/DDBJ databases">
        <authorList>
            <person name="Dougan E. K."/>
            <person name="Rhodes N."/>
            <person name="Thang M."/>
            <person name="Chan C."/>
        </authorList>
    </citation>
    <scope>NUCLEOTIDE SEQUENCE</scope>
</reference>
<dbReference type="GO" id="GO:0051213">
    <property type="term" value="F:dioxygenase activity"/>
    <property type="evidence" value="ECO:0007669"/>
    <property type="project" value="UniProtKB-KW"/>
</dbReference>
<keyword evidence="2" id="KW-0479">Metal-binding</keyword>
<evidence type="ECO:0000256" key="2">
    <source>
        <dbReference type="ARBA" id="ARBA00022723"/>
    </source>
</evidence>
<organism evidence="8 9">
    <name type="scientific">Symbiodinium necroappetens</name>
    <dbReference type="NCBI Taxonomy" id="1628268"/>
    <lineage>
        <taxon>Eukaryota</taxon>
        <taxon>Sar</taxon>
        <taxon>Alveolata</taxon>
        <taxon>Dinophyceae</taxon>
        <taxon>Suessiales</taxon>
        <taxon>Symbiodiniaceae</taxon>
        <taxon>Symbiodinium</taxon>
    </lineage>
</organism>
<dbReference type="PROSITE" id="PS51471">
    <property type="entry name" value="FE2OG_OXY"/>
    <property type="match status" value="1"/>
</dbReference>
<keyword evidence="3" id="KW-0223">Dioxygenase</keyword>
<evidence type="ECO:0000313" key="9">
    <source>
        <dbReference type="Proteomes" id="UP000601435"/>
    </source>
</evidence>
<dbReference type="InterPro" id="IPR044862">
    <property type="entry name" value="Pro_4_hyd_alph_FE2OG_OXY"/>
</dbReference>
<dbReference type="SMART" id="SM00702">
    <property type="entry name" value="P4Hc"/>
    <property type="match status" value="1"/>
</dbReference>
<dbReference type="AlphaFoldDB" id="A0A813A1I8"/>
<dbReference type="InterPro" id="IPR005123">
    <property type="entry name" value="Oxoglu/Fe-dep_dioxygenase_dom"/>
</dbReference>
<evidence type="ECO:0000259" key="7">
    <source>
        <dbReference type="PROSITE" id="PS51471"/>
    </source>
</evidence>
<feature type="region of interest" description="Disordered" evidence="6">
    <location>
        <begin position="18"/>
        <end position="46"/>
    </location>
</feature>
<dbReference type="Proteomes" id="UP000601435">
    <property type="component" value="Unassembled WGS sequence"/>
</dbReference>
<feature type="compositionally biased region" description="Basic and acidic residues" evidence="6">
    <location>
        <begin position="27"/>
        <end position="45"/>
    </location>
</feature>
<evidence type="ECO:0000313" key="8">
    <source>
        <dbReference type="EMBL" id="CAE7851337.1"/>
    </source>
</evidence>
<feature type="domain" description="Fe2OG dioxygenase" evidence="7">
    <location>
        <begin position="41"/>
        <end position="138"/>
    </location>
</feature>
<evidence type="ECO:0000256" key="4">
    <source>
        <dbReference type="ARBA" id="ARBA00023002"/>
    </source>
</evidence>
<dbReference type="OrthoDB" id="69177at2759"/>
<protein>
    <recommendedName>
        <fullName evidence="7">Fe2OG dioxygenase domain-containing protein</fullName>
    </recommendedName>
</protein>
<dbReference type="Gene3D" id="2.60.120.620">
    <property type="entry name" value="q2cbj1_9rhob like domain"/>
    <property type="match status" value="1"/>
</dbReference>
<evidence type="ECO:0000256" key="5">
    <source>
        <dbReference type="ARBA" id="ARBA00023004"/>
    </source>
</evidence>
<sequence length="404" mass="44576">MLGILYSCPIKRKLRPCSGLGQPSSSSKRDRWAVKDAGHGKHKDTLASPALQEGEHFATHCDGMYANDNDECSIYSVVLYLNEDYEGGELEFTDSGKRFRPTAGTAVLLPHDLPHAGLEVSKGIKYVARSELMFRCVDRRPPPAIPKYADDPLFRRMAALYEQIGDLAAKGDASVTTKAYQEALGLQIAHQGTDAKRRATNPLPFEEKSLEHILGFLHPLEVHILMGCGGGRAEALPEKRACAFDWVVRSGRAFADFDGRTTVRRSMRGAWNNQSGDMLLKVIVLLINYTEADRKSIGESEAVEMQAHMPQGNTSRGGEYTMPDVGKVDFQTVAEAFSWAFRKLGIRATDYQLVAPLLPGLLKQTGRARLAQILTQRFEVPRLSFVDAPLCALRARGLKTGTVI</sequence>
<dbReference type="GO" id="GO:0031418">
    <property type="term" value="F:L-ascorbic acid binding"/>
    <property type="evidence" value="ECO:0007669"/>
    <property type="project" value="InterPro"/>
</dbReference>
<dbReference type="GO" id="GO:0005506">
    <property type="term" value="F:iron ion binding"/>
    <property type="evidence" value="ECO:0007669"/>
    <property type="project" value="InterPro"/>
</dbReference>
<accession>A0A813A1I8</accession>